<dbReference type="Proteomes" id="UP000095767">
    <property type="component" value="Unassembled WGS sequence"/>
</dbReference>
<dbReference type="STRING" id="888268.A0A1E5WDE5"/>
<dbReference type="GO" id="GO:0032511">
    <property type="term" value="P:late endosome to vacuole transport via multivesicular body sorting pathway"/>
    <property type="evidence" value="ECO:0007669"/>
    <property type="project" value="TreeGrafter"/>
</dbReference>
<feature type="non-terminal residue" evidence="1">
    <location>
        <position position="1"/>
    </location>
</feature>
<name>A0A1E5WDE5_9POAL</name>
<sequence>LYETQIEQLSNFQLQVHDQGAILSIIMIESEKATTNAVDALRSGSSAVKTIQQSLLYTILKILITGTWMNWVWYMLCWNIADIENTIEAANGQTYMREIQEALATPVGASADFDEVLSLSFVLVNLRQRWHFS</sequence>
<reference evidence="1 2" key="1">
    <citation type="submission" date="2016-09" db="EMBL/GenBank/DDBJ databases">
        <title>The draft genome of Dichanthelium oligosanthes: A C3 panicoid grass species.</title>
        <authorList>
            <person name="Studer A.J."/>
            <person name="Schnable J.C."/>
            <person name="Brutnell T.P."/>
        </authorList>
    </citation>
    <scope>NUCLEOTIDE SEQUENCE [LARGE SCALE GENOMIC DNA]</scope>
    <source>
        <strain evidence="2">cv. Kellogg 1175</strain>
        <tissue evidence="1">Leaf</tissue>
    </source>
</reference>
<dbReference type="OrthoDB" id="5592979at2759"/>
<organism evidence="1 2">
    <name type="scientific">Dichanthelium oligosanthes</name>
    <dbReference type="NCBI Taxonomy" id="888268"/>
    <lineage>
        <taxon>Eukaryota</taxon>
        <taxon>Viridiplantae</taxon>
        <taxon>Streptophyta</taxon>
        <taxon>Embryophyta</taxon>
        <taxon>Tracheophyta</taxon>
        <taxon>Spermatophyta</taxon>
        <taxon>Magnoliopsida</taxon>
        <taxon>Liliopsida</taxon>
        <taxon>Poales</taxon>
        <taxon>Poaceae</taxon>
        <taxon>PACMAD clade</taxon>
        <taxon>Panicoideae</taxon>
        <taxon>Panicodae</taxon>
        <taxon>Paniceae</taxon>
        <taxon>Dichantheliinae</taxon>
        <taxon>Dichanthelium</taxon>
    </lineage>
</organism>
<protein>
    <submittedName>
        <fullName evidence="1">Uncharacterized protein</fullName>
    </submittedName>
</protein>
<evidence type="ECO:0000313" key="2">
    <source>
        <dbReference type="Proteomes" id="UP000095767"/>
    </source>
</evidence>
<gene>
    <name evidence="1" type="ORF">BAE44_0003627</name>
</gene>
<dbReference type="PANTHER" id="PTHR22761">
    <property type="entry name" value="CHARGED MULTIVESICULAR BODY PROTEIN"/>
    <property type="match status" value="1"/>
</dbReference>
<comment type="caution">
    <text evidence="1">The sequence shown here is derived from an EMBL/GenBank/DDBJ whole genome shotgun (WGS) entry which is preliminary data.</text>
</comment>
<dbReference type="PANTHER" id="PTHR22761:SF56">
    <property type="entry name" value="OS11G0123500 PROTEIN"/>
    <property type="match status" value="1"/>
</dbReference>
<dbReference type="InterPro" id="IPR005024">
    <property type="entry name" value="Snf7_fam"/>
</dbReference>
<evidence type="ECO:0000313" key="1">
    <source>
        <dbReference type="EMBL" id="OEL35354.1"/>
    </source>
</evidence>
<dbReference type="GO" id="GO:0005771">
    <property type="term" value="C:multivesicular body"/>
    <property type="evidence" value="ECO:0007669"/>
    <property type="project" value="TreeGrafter"/>
</dbReference>
<dbReference type="GO" id="GO:0009898">
    <property type="term" value="C:cytoplasmic side of plasma membrane"/>
    <property type="evidence" value="ECO:0007669"/>
    <property type="project" value="TreeGrafter"/>
</dbReference>
<keyword evidence="2" id="KW-1185">Reference proteome</keyword>
<dbReference type="GO" id="GO:0006900">
    <property type="term" value="P:vesicle budding from membrane"/>
    <property type="evidence" value="ECO:0007669"/>
    <property type="project" value="TreeGrafter"/>
</dbReference>
<accession>A0A1E5WDE5</accession>
<dbReference type="EMBL" id="LWDX02012427">
    <property type="protein sequence ID" value="OEL35354.1"/>
    <property type="molecule type" value="Genomic_DNA"/>
</dbReference>
<proteinExistence type="predicted"/>
<dbReference type="AlphaFoldDB" id="A0A1E5WDE5"/>
<dbReference type="GO" id="GO:0000815">
    <property type="term" value="C:ESCRT III complex"/>
    <property type="evidence" value="ECO:0007669"/>
    <property type="project" value="TreeGrafter"/>
</dbReference>